<evidence type="ECO:0000256" key="3">
    <source>
        <dbReference type="ARBA" id="ARBA00022723"/>
    </source>
</evidence>
<keyword evidence="5" id="KW-0411">Iron-sulfur</keyword>
<feature type="domain" description="B12-binding" evidence="6">
    <location>
        <begin position="33"/>
        <end position="149"/>
    </location>
</feature>
<dbReference type="SFLD" id="SFLDG01082">
    <property type="entry name" value="B12-binding_domain_containing"/>
    <property type="match status" value="1"/>
</dbReference>
<evidence type="ECO:0000259" key="6">
    <source>
        <dbReference type="PROSITE" id="PS51332"/>
    </source>
</evidence>
<evidence type="ECO:0000259" key="7">
    <source>
        <dbReference type="PROSITE" id="PS51918"/>
    </source>
</evidence>
<evidence type="ECO:0000256" key="1">
    <source>
        <dbReference type="ARBA" id="ARBA00001966"/>
    </source>
</evidence>
<dbReference type="CDD" id="cd01335">
    <property type="entry name" value="Radical_SAM"/>
    <property type="match status" value="1"/>
</dbReference>
<proteinExistence type="predicted"/>
<dbReference type="InterPro" id="IPR006158">
    <property type="entry name" value="Cobalamin-bd"/>
</dbReference>
<evidence type="ECO:0000256" key="5">
    <source>
        <dbReference type="ARBA" id="ARBA00023014"/>
    </source>
</evidence>
<dbReference type="RefSeq" id="WP_104373221.1">
    <property type="nucleotide sequence ID" value="NZ_BFAV01000157.1"/>
</dbReference>
<name>A0A2L2XLB9_9FIRM</name>
<dbReference type="Pfam" id="PF02310">
    <property type="entry name" value="B12-binding"/>
    <property type="match status" value="1"/>
</dbReference>
<dbReference type="PROSITE" id="PS51918">
    <property type="entry name" value="RADICAL_SAM"/>
    <property type="match status" value="1"/>
</dbReference>
<dbReference type="SMART" id="SM00729">
    <property type="entry name" value="Elp3"/>
    <property type="match status" value="1"/>
</dbReference>
<feature type="domain" description="Radical SAM core" evidence="7">
    <location>
        <begin position="186"/>
        <end position="426"/>
    </location>
</feature>
<reference evidence="9" key="1">
    <citation type="submission" date="2018-02" db="EMBL/GenBank/DDBJ databases">
        <title>Genome sequence of Desulfocucumis palustris strain NAW-5.</title>
        <authorList>
            <person name="Watanabe M."/>
            <person name="Kojima H."/>
            <person name="Fukui M."/>
        </authorList>
    </citation>
    <scope>NUCLEOTIDE SEQUENCE [LARGE SCALE GENOMIC DNA]</scope>
    <source>
        <strain evidence="9">NAW-5</strain>
    </source>
</reference>
<evidence type="ECO:0000313" key="9">
    <source>
        <dbReference type="Proteomes" id="UP000239549"/>
    </source>
</evidence>
<dbReference type="Pfam" id="PF04055">
    <property type="entry name" value="Radical_SAM"/>
    <property type="match status" value="1"/>
</dbReference>
<dbReference type="InterPro" id="IPR006638">
    <property type="entry name" value="Elp3/MiaA/NifB-like_rSAM"/>
</dbReference>
<dbReference type="InterPro" id="IPR023404">
    <property type="entry name" value="rSAM_horseshoe"/>
</dbReference>
<dbReference type="InterPro" id="IPR034466">
    <property type="entry name" value="Methyltransferase_Class_B"/>
</dbReference>
<dbReference type="GO" id="GO:0031419">
    <property type="term" value="F:cobalamin binding"/>
    <property type="evidence" value="ECO:0007669"/>
    <property type="project" value="InterPro"/>
</dbReference>
<dbReference type="GO" id="GO:0051539">
    <property type="term" value="F:4 iron, 4 sulfur cluster binding"/>
    <property type="evidence" value="ECO:0007669"/>
    <property type="project" value="UniProtKB-KW"/>
</dbReference>
<dbReference type="PROSITE" id="PS51332">
    <property type="entry name" value="B12_BINDING"/>
    <property type="match status" value="1"/>
</dbReference>
<dbReference type="GO" id="GO:0046872">
    <property type="term" value="F:metal ion binding"/>
    <property type="evidence" value="ECO:0007669"/>
    <property type="project" value="UniProtKB-KW"/>
</dbReference>
<dbReference type="InterPro" id="IPR058240">
    <property type="entry name" value="rSAM_sf"/>
</dbReference>
<dbReference type="Proteomes" id="UP000239549">
    <property type="component" value="Unassembled WGS sequence"/>
</dbReference>
<dbReference type="SFLD" id="SFLDG01123">
    <property type="entry name" value="methyltransferase_(Class_B)"/>
    <property type="match status" value="1"/>
</dbReference>
<dbReference type="Gene3D" id="3.80.30.20">
    <property type="entry name" value="tm_1862 like domain"/>
    <property type="match status" value="1"/>
</dbReference>
<protein>
    <submittedName>
        <fullName evidence="8">Radical SAM domain protein</fullName>
    </submittedName>
</protein>
<evidence type="ECO:0000256" key="2">
    <source>
        <dbReference type="ARBA" id="ARBA00022691"/>
    </source>
</evidence>
<dbReference type="Gene3D" id="3.40.50.280">
    <property type="entry name" value="Cobalamin-binding domain"/>
    <property type="match status" value="1"/>
</dbReference>
<keyword evidence="2" id="KW-0949">S-adenosyl-L-methionine</keyword>
<dbReference type="SUPFAM" id="SSF102114">
    <property type="entry name" value="Radical SAM enzymes"/>
    <property type="match status" value="1"/>
</dbReference>
<dbReference type="InterPro" id="IPR051198">
    <property type="entry name" value="BchE-like"/>
</dbReference>
<dbReference type="AlphaFoldDB" id="A0A2L2XLB9"/>
<dbReference type="OrthoDB" id="9801659at2"/>
<dbReference type="SFLD" id="SFLDS00029">
    <property type="entry name" value="Radical_SAM"/>
    <property type="match status" value="1"/>
</dbReference>
<dbReference type="GO" id="GO:0003824">
    <property type="term" value="F:catalytic activity"/>
    <property type="evidence" value="ECO:0007669"/>
    <property type="project" value="InterPro"/>
</dbReference>
<evidence type="ECO:0000256" key="4">
    <source>
        <dbReference type="ARBA" id="ARBA00023004"/>
    </source>
</evidence>
<evidence type="ECO:0000313" key="8">
    <source>
        <dbReference type="EMBL" id="GBF35096.1"/>
    </source>
</evidence>
<dbReference type="InterPro" id="IPR007197">
    <property type="entry name" value="rSAM"/>
</dbReference>
<comment type="cofactor">
    <cofactor evidence="1">
        <name>[4Fe-4S] cluster</name>
        <dbReference type="ChEBI" id="CHEBI:49883"/>
    </cofactor>
</comment>
<accession>A0A2L2XLB9</accession>
<comment type="caution">
    <text evidence="8">The sequence shown here is derived from an EMBL/GenBank/DDBJ whole genome shotgun (WGS) entry which is preliminary data.</text>
</comment>
<organism evidence="8 9">
    <name type="scientific">Desulfocucumis palustris</name>
    <dbReference type="NCBI Taxonomy" id="1898651"/>
    <lineage>
        <taxon>Bacteria</taxon>
        <taxon>Bacillati</taxon>
        <taxon>Bacillota</taxon>
        <taxon>Clostridia</taxon>
        <taxon>Eubacteriales</taxon>
        <taxon>Desulfocucumaceae</taxon>
        <taxon>Desulfocucumis</taxon>
    </lineage>
</organism>
<dbReference type="EMBL" id="BFAV01000157">
    <property type="protein sequence ID" value="GBF35096.1"/>
    <property type="molecule type" value="Genomic_DNA"/>
</dbReference>
<keyword evidence="4" id="KW-0408">Iron</keyword>
<sequence>MKILLLEHPRKIARGRCNDIANTPLSSCLISGYAAGMLAAVGHEAAIVEGYLDGLSYEQIRRQIKDFGPDILGVHMVYQWGRDQELFVFLEDIKNEGSAPLIIAYGFYPTFAYEEILRHCRAVDAIILGEPEYTFARLAEKSCPGTALQGISGLARRDGSGNILARRREPLADPELLPFPLRTKAMLGLPEINIEGSRGCYGGCAFCYINSYYMEREHTGRGKVTTPGPSRWRGRSPENITAEIDLLMAEFGKRDFYFVDPNFFGPGRQGQERALRLAGLLKERGIRFGIEARVNDIHQQTIEALAEAGLRNILVGLESGRDESLKRLNKMTTVAQNEKALKILRRHGIEPNVGFIMFEPDSTLEDLRINFEFLQRNDLLGDLPITANVLYHPQIILQGTRAYHKLQEEGRLQLLSTTYEGTAGFANPRVAALAQIMSGITNYLFVKMEGIWSGKAEEPKSARAIYAKLNRSLIKCFADTLHQLETGKQFSPGEIEDFVFIAEQEIDNM</sequence>
<gene>
    <name evidence="8" type="ORF">DCCM_4219</name>
</gene>
<keyword evidence="9" id="KW-1185">Reference proteome</keyword>
<keyword evidence="3" id="KW-0479">Metal-binding</keyword>
<dbReference type="PANTHER" id="PTHR43409">
    <property type="entry name" value="ANAEROBIC MAGNESIUM-PROTOPORPHYRIN IX MONOMETHYL ESTER CYCLASE-RELATED"/>
    <property type="match status" value="1"/>
</dbReference>